<comment type="caution">
    <text evidence="2">The sequence shown here is derived from an EMBL/GenBank/DDBJ whole genome shotgun (WGS) entry which is preliminary data.</text>
</comment>
<organism evidence="2 3">
    <name type="scientific">Nocardiopsis ansamitocini</name>
    <dbReference type="NCBI Taxonomy" id="1670832"/>
    <lineage>
        <taxon>Bacteria</taxon>
        <taxon>Bacillati</taxon>
        <taxon>Actinomycetota</taxon>
        <taxon>Actinomycetes</taxon>
        <taxon>Streptosporangiales</taxon>
        <taxon>Nocardiopsidaceae</taxon>
        <taxon>Nocardiopsis</taxon>
    </lineage>
</organism>
<evidence type="ECO:0000256" key="1">
    <source>
        <dbReference type="SAM" id="Phobius"/>
    </source>
</evidence>
<feature type="transmembrane region" description="Helical" evidence="1">
    <location>
        <begin position="21"/>
        <end position="40"/>
    </location>
</feature>
<proteinExistence type="predicted"/>
<gene>
    <name evidence="2" type="ORF">Nans01_11200</name>
</gene>
<keyword evidence="3" id="KW-1185">Reference proteome</keyword>
<evidence type="ECO:0000313" key="2">
    <source>
        <dbReference type="EMBL" id="GLU46769.1"/>
    </source>
</evidence>
<keyword evidence="1" id="KW-0812">Transmembrane</keyword>
<keyword evidence="1" id="KW-1133">Transmembrane helix</keyword>
<evidence type="ECO:0000313" key="3">
    <source>
        <dbReference type="Proteomes" id="UP001165092"/>
    </source>
</evidence>
<feature type="transmembrane region" description="Helical" evidence="1">
    <location>
        <begin position="46"/>
        <end position="63"/>
    </location>
</feature>
<name>A0A9W6P3T1_9ACTN</name>
<dbReference type="EMBL" id="BSQG01000001">
    <property type="protein sequence ID" value="GLU46769.1"/>
    <property type="molecule type" value="Genomic_DNA"/>
</dbReference>
<dbReference type="Proteomes" id="UP001165092">
    <property type="component" value="Unassembled WGS sequence"/>
</dbReference>
<accession>A0A9W6P3T1</accession>
<sequence>MRSGRHGAARPPIGVLIHRDRFDFSLYALQALIAVVVMTLTGPANLAFWLSTLVIIAGIVLSFRRIERLSREEVAGEELL</sequence>
<keyword evidence="1" id="KW-0472">Membrane</keyword>
<protein>
    <submittedName>
        <fullName evidence="2">Uncharacterized protein</fullName>
    </submittedName>
</protein>
<dbReference type="AlphaFoldDB" id="A0A9W6P3T1"/>
<dbReference type="RefSeq" id="WP_285757587.1">
    <property type="nucleotide sequence ID" value="NZ_BSQG01000001.1"/>
</dbReference>
<reference evidence="2" key="1">
    <citation type="submission" date="2023-02" db="EMBL/GenBank/DDBJ databases">
        <title>Nocardiopsis ansamitocini NBRC 112285.</title>
        <authorList>
            <person name="Ichikawa N."/>
            <person name="Sato H."/>
            <person name="Tonouchi N."/>
        </authorList>
    </citation>
    <scope>NUCLEOTIDE SEQUENCE</scope>
    <source>
        <strain evidence="2">NBRC 112285</strain>
    </source>
</reference>